<reference evidence="2" key="2">
    <citation type="journal article" date="2023" name="Proc. Natl. Acad. Sci. U.S.A.">
        <title>A global phylogenomic analysis of the shiitake genus Lentinula.</title>
        <authorList>
            <person name="Sierra-Patev S."/>
            <person name="Min B."/>
            <person name="Naranjo-Ortiz M."/>
            <person name="Looney B."/>
            <person name="Konkel Z."/>
            <person name="Slot J.C."/>
            <person name="Sakamoto Y."/>
            <person name="Steenwyk J.L."/>
            <person name="Rokas A."/>
            <person name="Carro J."/>
            <person name="Camarero S."/>
            <person name="Ferreira P."/>
            <person name="Molpeceres G."/>
            <person name="Ruiz-Duenas F.J."/>
            <person name="Serrano A."/>
            <person name="Henrissat B."/>
            <person name="Drula E."/>
            <person name="Hughes K.W."/>
            <person name="Mata J.L."/>
            <person name="Ishikawa N.K."/>
            <person name="Vargas-Isla R."/>
            <person name="Ushijima S."/>
            <person name="Smith C.A."/>
            <person name="Donoghue J."/>
            <person name="Ahrendt S."/>
            <person name="Andreopoulos W."/>
            <person name="He G."/>
            <person name="LaButti K."/>
            <person name="Lipzen A."/>
            <person name="Ng V."/>
            <person name="Riley R."/>
            <person name="Sandor L."/>
            <person name="Barry K."/>
            <person name="Martinez A.T."/>
            <person name="Xiao Y."/>
            <person name="Gibbons J.G."/>
            <person name="Terashima K."/>
            <person name="Grigoriev I.V."/>
            <person name="Hibbett D."/>
        </authorList>
    </citation>
    <scope>NUCLEOTIDE SEQUENCE</scope>
    <source>
        <strain evidence="2">Sp2 HRB7682 ss15</strain>
    </source>
</reference>
<gene>
    <name evidence="2" type="ORF">C8J55DRAFT_124600</name>
</gene>
<evidence type="ECO:0000256" key="1">
    <source>
        <dbReference type="SAM" id="MobiDB-lite"/>
    </source>
</evidence>
<dbReference type="AlphaFoldDB" id="A0A9W9A5X8"/>
<feature type="compositionally biased region" description="Basic and acidic residues" evidence="1">
    <location>
        <begin position="19"/>
        <end position="28"/>
    </location>
</feature>
<feature type="compositionally biased region" description="Polar residues" evidence="1">
    <location>
        <begin position="1"/>
        <end position="15"/>
    </location>
</feature>
<reference evidence="2" key="1">
    <citation type="submission" date="2022-08" db="EMBL/GenBank/DDBJ databases">
        <authorList>
            <consortium name="DOE Joint Genome Institute"/>
            <person name="Min B."/>
            <person name="Riley R."/>
            <person name="Sierra-Patev S."/>
            <person name="Naranjo-Ortiz M."/>
            <person name="Looney B."/>
            <person name="Konkel Z."/>
            <person name="Slot J.C."/>
            <person name="Sakamoto Y."/>
            <person name="Steenwyk J.L."/>
            <person name="Rokas A."/>
            <person name="Carro J."/>
            <person name="Camarero S."/>
            <person name="Ferreira P."/>
            <person name="Molpeceres G."/>
            <person name="Ruiz-Duenas F.J."/>
            <person name="Serrano A."/>
            <person name="Henrissat B."/>
            <person name="Drula E."/>
            <person name="Hughes K.W."/>
            <person name="Mata J.L."/>
            <person name="Ishikawa N.K."/>
            <person name="Vargas-Isla R."/>
            <person name="Ushijima S."/>
            <person name="Smith C.A."/>
            <person name="Ahrendt S."/>
            <person name="Andreopoulos W."/>
            <person name="He G."/>
            <person name="Labutti K."/>
            <person name="Lipzen A."/>
            <person name="Ng V."/>
            <person name="Sandor L."/>
            <person name="Barry K."/>
            <person name="Martinez A.T."/>
            <person name="Xiao Y."/>
            <person name="Gibbons J.G."/>
            <person name="Terashima K."/>
            <person name="Hibbett D.S."/>
            <person name="Grigoriev I.V."/>
        </authorList>
    </citation>
    <scope>NUCLEOTIDE SEQUENCE</scope>
    <source>
        <strain evidence="2">Sp2 HRB7682 ss15</strain>
    </source>
</reference>
<sequence length="103" mass="11140">MSGLKQQNFERTNQGIVDGRPEGQEPEHAPITLDTVVDKDASLSNAEHSVMHTSASQTINGATSAEVNDSLGKPGSGMSSKEKHHDGMPGRKKQEIGEMQWQK</sequence>
<comment type="caution">
    <text evidence="2">The sequence shown here is derived from an EMBL/GenBank/DDBJ whole genome shotgun (WGS) entry which is preliminary data.</text>
</comment>
<feature type="region of interest" description="Disordered" evidence="1">
    <location>
        <begin position="1"/>
        <end position="103"/>
    </location>
</feature>
<evidence type="ECO:0000313" key="2">
    <source>
        <dbReference type="EMBL" id="KAJ4475236.1"/>
    </source>
</evidence>
<evidence type="ECO:0000313" key="3">
    <source>
        <dbReference type="Proteomes" id="UP001150238"/>
    </source>
</evidence>
<accession>A0A9W9A5X8</accession>
<proteinExistence type="predicted"/>
<feature type="compositionally biased region" description="Polar residues" evidence="1">
    <location>
        <begin position="42"/>
        <end position="67"/>
    </location>
</feature>
<dbReference type="Proteomes" id="UP001150238">
    <property type="component" value="Unassembled WGS sequence"/>
</dbReference>
<name>A0A9W9A5X8_9AGAR</name>
<dbReference type="EMBL" id="JANVFS010000022">
    <property type="protein sequence ID" value="KAJ4475236.1"/>
    <property type="molecule type" value="Genomic_DNA"/>
</dbReference>
<feature type="compositionally biased region" description="Basic and acidic residues" evidence="1">
    <location>
        <begin position="80"/>
        <end position="96"/>
    </location>
</feature>
<protein>
    <submittedName>
        <fullName evidence="2">Uncharacterized protein</fullName>
    </submittedName>
</protein>
<organism evidence="2 3">
    <name type="scientific">Lentinula lateritia</name>
    <dbReference type="NCBI Taxonomy" id="40482"/>
    <lineage>
        <taxon>Eukaryota</taxon>
        <taxon>Fungi</taxon>
        <taxon>Dikarya</taxon>
        <taxon>Basidiomycota</taxon>
        <taxon>Agaricomycotina</taxon>
        <taxon>Agaricomycetes</taxon>
        <taxon>Agaricomycetidae</taxon>
        <taxon>Agaricales</taxon>
        <taxon>Marasmiineae</taxon>
        <taxon>Omphalotaceae</taxon>
        <taxon>Lentinula</taxon>
    </lineage>
</organism>